<dbReference type="HOGENOM" id="CLU_2800746_0_0_1"/>
<feature type="signal peptide" evidence="1">
    <location>
        <begin position="1"/>
        <end position="18"/>
    </location>
</feature>
<dbReference type="EMBL" id="AAQR03141447">
    <property type="status" value="NOT_ANNOTATED_CDS"/>
    <property type="molecule type" value="Genomic_DNA"/>
</dbReference>
<dbReference type="Ensembl" id="ENSOGAT00000034670.1">
    <property type="protein sequence ID" value="ENSOGAP00000021331.1"/>
    <property type="gene ID" value="ENSOGAG00000032959.1"/>
</dbReference>
<feature type="chain" id="PRO_5003546223" description="Secreted protein" evidence="1">
    <location>
        <begin position="19"/>
        <end position="68"/>
    </location>
</feature>
<sequence>LSMLRLCQTGLLSSCSLSAWVLHSSGLPSVTRTVGCSHHCCLVDKVDNFRVLFFPSCSIVPPLLFCGF</sequence>
<reference evidence="2" key="3">
    <citation type="submission" date="2025-09" db="UniProtKB">
        <authorList>
            <consortium name="Ensembl"/>
        </authorList>
    </citation>
    <scope>IDENTIFICATION</scope>
</reference>
<protein>
    <recommendedName>
        <fullName evidence="4">Secreted protein</fullName>
    </recommendedName>
</protein>
<keyword evidence="3" id="KW-1185">Reference proteome</keyword>
<keyword evidence="1" id="KW-0732">Signal</keyword>
<name>H0XYY8_OTOGA</name>
<reference evidence="2" key="2">
    <citation type="submission" date="2025-08" db="UniProtKB">
        <authorList>
            <consortium name="Ensembl"/>
        </authorList>
    </citation>
    <scope>IDENTIFICATION</scope>
</reference>
<dbReference type="InParanoid" id="H0XYY8"/>
<evidence type="ECO:0000313" key="3">
    <source>
        <dbReference type="Proteomes" id="UP000005225"/>
    </source>
</evidence>
<evidence type="ECO:0000313" key="2">
    <source>
        <dbReference type="Ensembl" id="ENSOGAP00000021331.1"/>
    </source>
</evidence>
<proteinExistence type="predicted"/>
<dbReference type="AlphaFoldDB" id="H0XYY8"/>
<evidence type="ECO:0008006" key="4">
    <source>
        <dbReference type="Google" id="ProtNLM"/>
    </source>
</evidence>
<evidence type="ECO:0000256" key="1">
    <source>
        <dbReference type="SAM" id="SignalP"/>
    </source>
</evidence>
<accession>H0XYY8</accession>
<dbReference type="Proteomes" id="UP000005225">
    <property type="component" value="Unassembled WGS sequence"/>
</dbReference>
<reference evidence="3" key="1">
    <citation type="submission" date="2011-03" db="EMBL/GenBank/DDBJ databases">
        <title>Version 3 of the genome sequence of Otolemur garnettii (Bushbaby).</title>
        <authorList>
            <consortium name="The Broad Institute Genome Sequencing Platform"/>
            <person name="Di Palma F."/>
            <person name="Johnson J."/>
            <person name="Lander E.S."/>
            <person name="Lindblad-Toh K."/>
            <person name="Jaffe D.B."/>
            <person name="Gnerre S."/>
            <person name="MacCallum I."/>
            <person name="Przybylski D."/>
            <person name="Ribeiro F.J."/>
            <person name="Burton J.N."/>
            <person name="Walker B.J."/>
            <person name="Sharpe T."/>
            <person name="Hall G."/>
        </authorList>
    </citation>
    <scope>NUCLEOTIDE SEQUENCE [LARGE SCALE GENOMIC DNA]</scope>
</reference>
<organism evidence="2 3">
    <name type="scientific">Otolemur garnettii</name>
    <name type="common">Small-eared galago</name>
    <name type="synonym">Garnett's greater bushbaby</name>
    <dbReference type="NCBI Taxonomy" id="30611"/>
    <lineage>
        <taxon>Eukaryota</taxon>
        <taxon>Metazoa</taxon>
        <taxon>Chordata</taxon>
        <taxon>Craniata</taxon>
        <taxon>Vertebrata</taxon>
        <taxon>Euteleostomi</taxon>
        <taxon>Mammalia</taxon>
        <taxon>Eutheria</taxon>
        <taxon>Euarchontoglires</taxon>
        <taxon>Primates</taxon>
        <taxon>Strepsirrhini</taxon>
        <taxon>Lorisiformes</taxon>
        <taxon>Galagidae</taxon>
        <taxon>Otolemur</taxon>
    </lineage>
</organism>